<feature type="region of interest" description="Disordered" evidence="1">
    <location>
        <begin position="1"/>
        <end position="22"/>
    </location>
</feature>
<evidence type="ECO:0000313" key="2">
    <source>
        <dbReference type="EMBL" id="KAK5623758.1"/>
    </source>
</evidence>
<name>A0AAV9SRR7_9TELE</name>
<organism evidence="2 3">
    <name type="scientific">Crenichthys baileyi</name>
    <name type="common">White River springfish</name>
    <dbReference type="NCBI Taxonomy" id="28760"/>
    <lineage>
        <taxon>Eukaryota</taxon>
        <taxon>Metazoa</taxon>
        <taxon>Chordata</taxon>
        <taxon>Craniata</taxon>
        <taxon>Vertebrata</taxon>
        <taxon>Euteleostomi</taxon>
        <taxon>Actinopterygii</taxon>
        <taxon>Neopterygii</taxon>
        <taxon>Teleostei</taxon>
        <taxon>Neoteleostei</taxon>
        <taxon>Acanthomorphata</taxon>
        <taxon>Ovalentaria</taxon>
        <taxon>Atherinomorphae</taxon>
        <taxon>Cyprinodontiformes</taxon>
        <taxon>Goodeidae</taxon>
        <taxon>Crenichthys</taxon>
    </lineage>
</organism>
<proteinExistence type="predicted"/>
<evidence type="ECO:0000313" key="3">
    <source>
        <dbReference type="Proteomes" id="UP001311232"/>
    </source>
</evidence>
<gene>
    <name evidence="2" type="ORF">CRENBAI_005900</name>
</gene>
<evidence type="ECO:0000256" key="1">
    <source>
        <dbReference type="SAM" id="MobiDB-lite"/>
    </source>
</evidence>
<protein>
    <submittedName>
        <fullName evidence="2">Uncharacterized protein</fullName>
    </submittedName>
</protein>
<accession>A0AAV9SRR7</accession>
<dbReference type="AlphaFoldDB" id="A0AAV9SRR7"/>
<reference evidence="2 3" key="1">
    <citation type="submission" date="2021-06" db="EMBL/GenBank/DDBJ databases">
        <authorList>
            <person name="Palmer J.M."/>
        </authorList>
    </citation>
    <scope>NUCLEOTIDE SEQUENCE [LARGE SCALE GENOMIC DNA]</scope>
    <source>
        <strain evidence="2 3">MEX-2019</strain>
        <tissue evidence="2">Muscle</tissue>
    </source>
</reference>
<keyword evidence="3" id="KW-1185">Reference proteome</keyword>
<comment type="caution">
    <text evidence="2">The sequence shown here is derived from an EMBL/GenBank/DDBJ whole genome shotgun (WGS) entry which is preliminary data.</text>
</comment>
<dbReference type="Proteomes" id="UP001311232">
    <property type="component" value="Unassembled WGS sequence"/>
</dbReference>
<sequence>MALVLAVDEGPSPRRPGPSKDAAPEADFWVIEAFPEIIFQRRTMQVVVYCDGQREPYTEFSNLYVDQKQKIGAQRAPPASHGRAACRALTVTEPNTLGVRAELRIIGRRSVSSELLCVDWMGSGDEEQNASTEPGGGKTVGFGVLLLEEKLFLSTGYTLRTFIARGSAVRAACYEHLNSGE</sequence>
<dbReference type="EMBL" id="JAHHUM010000015">
    <property type="protein sequence ID" value="KAK5623758.1"/>
    <property type="molecule type" value="Genomic_DNA"/>
</dbReference>